<accession>A0ABQ9AJJ4</accession>
<organism evidence="1 2">
    <name type="scientific">Salix suchowensis</name>
    <dbReference type="NCBI Taxonomy" id="1278906"/>
    <lineage>
        <taxon>Eukaryota</taxon>
        <taxon>Viridiplantae</taxon>
        <taxon>Streptophyta</taxon>
        <taxon>Embryophyta</taxon>
        <taxon>Tracheophyta</taxon>
        <taxon>Spermatophyta</taxon>
        <taxon>Magnoliopsida</taxon>
        <taxon>eudicotyledons</taxon>
        <taxon>Gunneridae</taxon>
        <taxon>Pentapetalae</taxon>
        <taxon>rosids</taxon>
        <taxon>fabids</taxon>
        <taxon>Malpighiales</taxon>
        <taxon>Salicaceae</taxon>
        <taxon>Saliceae</taxon>
        <taxon>Salix</taxon>
    </lineage>
</organism>
<reference evidence="1" key="1">
    <citation type="submission" date="2022-10" db="EMBL/GenBank/DDBJ databases">
        <authorList>
            <person name="Hyden B.L."/>
            <person name="Feng K."/>
            <person name="Yates T."/>
            <person name="Jawdy S."/>
            <person name="Smart L.B."/>
            <person name="Muchero W."/>
        </authorList>
    </citation>
    <scope>NUCLEOTIDE SEQUENCE</scope>
    <source>
        <tissue evidence="1">Shoot tip</tissue>
    </source>
</reference>
<reference evidence="1" key="2">
    <citation type="journal article" date="2023" name="Int. J. Mol. Sci.">
        <title>De Novo Assembly and Annotation of 11 Diverse Shrub Willow (Salix) Genomes Reveals Novel Gene Organization in Sex-Linked Regions.</title>
        <authorList>
            <person name="Hyden B."/>
            <person name="Feng K."/>
            <person name="Yates T.B."/>
            <person name="Jawdy S."/>
            <person name="Cereghino C."/>
            <person name="Smart L.B."/>
            <person name="Muchero W."/>
        </authorList>
    </citation>
    <scope>NUCLEOTIDE SEQUENCE</scope>
    <source>
        <tissue evidence="1">Shoot tip</tissue>
    </source>
</reference>
<protein>
    <submittedName>
        <fullName evidence="1">Uncharacterized protein</fullName>
    </submittedName>
</protein>
<evidence type="ECO:0000313" key="1">
    <source>
        <dbReference type="EMBL" id="KAJ6340386.1"/>
    </source>
</evidence>
<dbReference type="EMBL" id="JAPFFI010000020">
    <property type="protein sequence ID" value="KAJ6340386.1"/>
    <property type="molecule type" value="Genomic_DNA"/>
</dbReference>
<name>A0ABQ9AJJ4_9ROSI</name>
<keyword evidence="2" id="KW-1185">Reference proteome</keyword>
<sequence length="63" mass="7339">MIRGHHYRPRPTVNQRSNMLFGDSILFQNVDTRFQESIGCMIENGRVSFRSSNCLVIRLKQIA</sequence>
<comment type="caution">
    <text evidence="1">The sequence shown here is derived from an EMBL/GenBank/DDBJ whole genome shotgun (WGS) entry which is preliminary data.</text>
</comment>
<gene>
    <name evidence="1" type="ORF">OIU77_008194</name>
</gene>
<evidence type="ECO:0000313" key="2">
    <source>
        <dbReference type="Proteomes" id="UP001141253"/>
    </source>
</evidence>
<dbReference type="Proteomes" id="UP001141253">
    <property type="component" value="Chromosome 15W"/>
</dbReference>
<proteinExistence type="predicted"/>